<feature type="coiled-coil region" evidence="7">
    <location>
        <begin position="119"/>
        <end position="160"/>
    </location>
</feature>
<keyword evidence="5 11" id="KW-0808">Transferase</keyword>
<dbReference type="GO" id="GO:0016020">
    <property type="term" value="C:membrane"/>
    <property type="evidence" value="ECO:0007669"/>
    <property type="project" value="UniProtKB-SubCell"/>
</dbReference>
<dbReference type="InterPro" id="IPR003594">
    <property type="entry name" value="HATPase_dom"/>
</dbReference>
<dbReference type="Pfam" id="PF02518">
    <property type="entry name" value="HATPase_c"/>
    <property type="match status" value="1"/>
</dbReference>
<accession>A0A377SSD8</accession>
<comment type="catalytic activity">
    <reaction evidence="1">
        <text>ATP + protein L-histidine = ADP + protein N-phospho-L-histidine.</text>
        <dbReference type="EC" id="2.7.13.3"/>
    </reaction>
</comment>
<dbReference type="InterPro" id="IPR036097">
    <property type="entry name" value="HisK_dim/P_sf"/>
</dbReference>
<dbReference type="PROSITE" id="PS50109">
    <property type="entry name" value="HIS_KIN"/>
    <property type="match status" value="1"/>
</dbReference>
<evidence type="ECO:0000256" key="2">
    <source>
        <dbReference type="ARBA" id="ARBA00004370"/>
    </source>
</evidence>
<dbReference type="PRINTS" id="PR00344">
    <property type="entry name" value="BCTRLSENSOR"/>
</dbReference>
<dbReference type="SUPFAM" id="SSF47384">
    <property type="entry name" value="Homodimeric domain of signal transducing histidine kinase"/>
    <property type="match status" value="1"/>
</dbReference>
<feature type="domain" description="Histidine kinase" evidence="9">
    <location>
        <begin position="190"/>
        <end position="428"/>
    </location>
</feature>
<dbReference type="Gene3D" id="3.30.565.10">
    <property type="entry name" value="Histidine kinase-like ATPase, C-terminal domain"/>
    <property type="match status" value="1"/>
</dbReference>
<evidence type="ECO:0000256" key="3">
    <source>
        <dbReference type="ARBA" id="ARBA00012438"/>
    </source>
</evidence>
<evidence type="ECO:0000256" key="1">
    <source>
        <dbReference type="ARBA" id="ARBA00000085"/>
    </source>
</evidence>
<evidence type="ECO:0000313" key="13">
    <source>
        <dbReference type="Proteomes" id="UP000255108"/>
    </source>
</evidence>
<dbReference type="InterPro" id="IPR005467">
    <property type="entry name" value="His_kinase_dom"/>
</dbReference>
<evidence type="ECO:0000259" key="9">
    <source>
        <dbReference type="PROSITE" id="PS50109"/>
    </source>
</evidence>
<reference evidence="12 14" key="2">
    <citation type="submission" date="2019-03" db="EMBL/GenBank/DDBJ databases">
        <title>Genomic Encyclopedia of Type Strains, Phase IV (KMG-IV): sequencing the most valuable type-strain genomes for metagenomic binning, comparative biology and taxonomic classification.</title>
        <authorList>
            <person name="Goeker M."/>
        </authorList>
    </citation>
    <scope>NUCLEOTIDE SEQUENCE [LARGE SCALE GENOMIC DNA]</scope>
    <source>
        <strain evidence="12 14">DSM 3764</strain>
    </source>
</reference>
<protein>
    <recommendedName>
        <fullName evidence="3">histidine kinase</fullName>
        <ecNumber evidence="3">2.7.13.3</ecNumber>
    </recommendedName>
</protein>
<keyword evidence="7" id="KW-0175">Coiled coil</keyword>
<evidence type="ECO:0000313" key="11">
    <source>
        <dbReference type="EMBL" id="STR44984.1"/>
    </source>
</evidence>
<evidence type="ECO:0000256" key="8">
    <source>
        <dbReference type="SAM" id="Phobius"/>
    </source>
</evidence>
<dbReference type="RefSeq" id="WP_115228712.1">
    <property type="nucleotide sequence ID" value="NZ_CAWOLO010000007.1"/>
</dbReference>
<dbReference type="InterPro" id="IPR003661">
    <property type="entry name" value="HisK_dim/P_dom"/>
</dbReference>
<gene>
    <name evidence="11" type="primary">zraS_7</name>
    <name evidence="12" type="ORF">EV682_10778</name>
    <name evidence="11" type="ORF">NCTC11159_03530</name>
</gene>
<keyword evidence="14" id="KW-1185">Reference proteome</keyword>
<organism evidence="11 13">
    <name type="scientific">Iodobacter fluviatilis</name>
    <dbReference type="NCBI Taxonomy" id="537"/>
    <lineage>
        <taxon>Bacteria</taxon>
        <taxon>Pseudomonadati</taxon>
        <taxon>Pseudomonadota</taxon>
        <taxon>Betaproteobacteria</taxon>
        <taxon>Neisseriales</taxon>
        <taxon>Chitinibacteraceae</taxon>
        <taxon>Iodobacter</taxon>
    </lineage>
</organism>
<feature type="transmembrane region" description="Helical" evidence="8">
    <location>
        <begin position="49"/>
        <end position="69"/>
    </location>
</feature>
<evidence type="ECO:0000313" key="14">
    <source>
        <dbReference type="Proteomes" id="UP000295794"/>
    </source>
</evidence>
<dbReference type="PROSITE" id="PS50885">
    <property type="entry name" value="HAMP"/>
    <property type="match status" value="1"/>
</dbReference>
<proteinExistence type="predicted"/>
<keyword evidence="8" id="KW-0812">Transmembrane</keyword>
<evidence type="ECO:0000256" key="7">
    <source>
        <dbReference type="SAM" id="Coils"/>
    </source>
</evidence>
<dbReference type="PANTHER" id="PTHR43065:SF50">
    <property type="entry name" value="HISTIDINE KINASE"/>
    <property type="match status" value="1"/>
</dbReference>
<dbReference type="EMBL" id="SMBT01000007">
    <property type="protein sequence ID" value="TCU85568.1"/>
    <property type="molecule type" value="Genomic_DNA"/>
</dbReference>
<dbReference type="InterPro" id="IPR036890">
    <property type="entry name" value="HATPase_C_sf"/>
</dbReference>
<dbReference type="SUPFAM" id="SSF55874">
    <property type="entry name" value="ATPase domain of HSP90 chaperone/DNA topoisomerase II/histidine kinase"/>
    <property type="match status" value="1"/>
</dbReference>
<sequence length="441" mass="49253">MAIFNYWKRLSLHSRFYILFLYCIAAFLLYGHIALSAAEGTVTLDAVKLRMTGLCIGIIITGLILISALSRSAIQAMSDIYEGLNQINDHHDWEMRLKVNGNNEFSKLADQLNYLFENMQQLDQRIKAKTIHLEESNQQLREEMDARQKVESQLEKKTQDQAQLIDHLETTKMQLAQAEKMASIGQLAAGVAHEINNPLGFISSNLNTLNEYSNKLIAALDEYNNTGTISDEIKVSIIKKHDLAYITDDLAALVAESKEGLERVKGIVKDLKDFSHVDSGEWAPVDINKSIDSTINMAKNEIKYKAEIILEYSDLPKVEIIGSQFNQVILNLLVNAAQAIETFGKILVRTRMVDNNIYVDVRDTGSGIAPENLNRIFEPFFTTKPIGKGTGLGLSLAFGLMKKMHGEISVKSIVNKGSCFTLRIPINARELNSLSEAQALS</sequence>
<dbReference type="AlphaFoldDB" id="A0A377SSD8"/>
<dbReference type="PANTHER" id="PTHR43065">
    <property type="entry name" value="SENSOR HISTIDINE KINASE"/>
    <property type="match status" value="1"/>
</dbReference>
<evidence type="ECO:0000313" key="12">
    <source>
        <dbReference type="EMBL" id="TCU85568.1"/>
    </source>
</evidence>
<reference evidence="11 13" key="1">
    <citation type="submission" date="2018-06" db="EMBL/GenBank/DDBJ databases">
        <authorList>
            <consortium name="Pathogen Informatics"/>
            <person name="Doyle S."/>
        </authorList>
    </citation>
    <scope>NUCLEOTIDE SEQUENCE [LARGE SCALE GENOMIC DNA]</scope>
    <source>
        <strain evidence="11 13">NCTC11159</strain>
    </source>
</reference>
<dbReference type="InterPro" id="IPR004358">
    <property type="entry name" value="Sig_transdc_His_kin-like_C"/>
</dbReference>
<dbReference type="Proteomes" id="UP000255108">
    <property type="component" value="Unassembled WGS sequence"/>
</dbReference>
<name>A0A377SSD8_9NEIS</name>
<dbReference type="Gene3D" id="1.10.287.130">
    <property type="match status" value="1"/>
</dbReference>
<dbReference type="OrthoDB" id="224978at2"/>
<feature type="domain" description="HAMP" evidence="10">
    <location>
        <begin position="71"/>
        <end position="124"/>
    </location>
</feature>
<comment type="subcellular location">
    <subcellularLocation>
        <location evidence="2">Membrane</location>
    </subcellularLocation>
</comment>
<keyword evidence="8" id="KW-1133">Transmembrane helix</keyword>
<dbReference type="CDD" id="cd00082">
    <property type="entry name" value="HisKA"/>
    <property type="match status" value="1"/>
</dbReference>
<keyword evidence="4" id="KW-0597">Phosphoprotein</keyword>
<evidence type="ECO:0000256" key="6">
    <source>
        <dbReference type="ARBA" id="ARBA00022777"/>
    </source>
</evidence>
<evidence type="ECO:0000259" key="10">
    <source>
        <dbReference type="PROSITE" id="PS50885"/>
    </source>
</evidence>
<evidence type="ECO:0000256" key="4">
    <source>
        <dbReference type="ARBA" id="ARBA00022553"/>
    </source>
</evidence>
<feature type="transmembrane region" description="Helical" evidence="8">
    <location>
        <begin position="16"/>
        <end position="37"/>
    </location>
</feature>
<dbReference type="EMBL" id="UGHR01000003">
    <property type="protein sequence ID" value="STR44984.1"/>
    <property type="molecule type" value="Genomic_DNA"/>
</dbReference>
<dbReference type="GO" id="GO:0000155">
    <property type="term" value="F:phosphorelay sensor kinase activity"/>
    <property type="evidence" value="ECO:0007669"/>
    <property type="project" value="InterPro"/>
</dbReference>
<keyword evidence="6" id="KW-0418">Kinase</keyword>
<dbReference type="SMART" id="SM00387">
    <property type="entry name" value="HATPase_c"/>
    <property type="match status" value="1"/>
</dbReference>
<dbReference type="EC" id="2.7.13.3" evidence="3"/>
<dbReference type="SMART" id="SM00388">
    <property type="entry name" value="HisKA"/>
    <property type="match status" value="1"/>
</dbReference>
<keyword evidence="8" id="KW-0472">Membrane</keyword>
<dbReference type="InterPro" id="IPR003660">
    <property type="entry name" value="HAMP_dom"/>
</dbReference>
<evidence type="ECO:0000256" key="5">
    <source>
        <dbReference type="ARBA" id="ARBA00022679"/>
    </source>
</evidence>
<dbReference type="Gene3D" id="6.10.340.10">
    <property type="match status" value="1"/>
</dbReference>
<dbReference type="Proteomes" id="UP000295794">
    <property type="component" value="Unassembled WGS sequence"/>
</dbReference>